<evidence type="ECO:0000313" key="1">
    <source>
        <dbReference type="EMBL" id="MCX8525606.1"/>
    </source>
</evidence>
<evidence type="ECO:0000313" key="2">
    <source>
        <dbReference type="Proteomes" id="UP001073122"/>
    </source>
</evidence>
<comment type="caution">
    <text evidence="1">The sequence shown here is derived from an EMBL/GenBank/DDBJ whole genome shotgun (WGS) entry which is preliminary data.</text>
</comment>
<reference evidence="1" key="1">
    <citation type="submission" date="2022-10" db="EMBL/GenBank/DDBJ databases">
        <title>Chryseobacterium sp. nov., a novel bacterial species.</title>
        <authorList>
            <person name="Cao Y."/>
        </authorList>
    </citation>
    <scope>NUCLEOTIDE SEQUENCE</scope>
    <source>
        <strain evidence="1">CCTCC AB2015118</strain>
    </source>
</reference>
<organism evidence="1 2">
    <name type="scientific">Chryseobacterium formosus</name>
    <dbReference type="NCBI Taxonomy" id="1537363"/>
    <lineage>
        <taxon>Bacteria</taxon>
        <taxon>Pseudomonadati</taxon>
        <taxon>Bacteroidota</taxon>
        <taxon>Flavobacteriia</taxon>
        <taxon>Flavobacteriales</taxon>
        <taxon>Weeksellaceae</taxon>
        <taxon>Chryseobacterium group</taxon>
        <taxon>Chryseobacterium</taxon>
    </lineage>
</organism>
<dbReference type="EMBL" id="JAOVZW010000021">
    <property type="protein sequence ID" value="MCX8525606.1"/>
    <property type="molecule type" value="Genomic_DNA"/>
</dbReference>
<proteinExistence type="predicted"/>
<sequence length="187" mass="21786">MEKAKEFILKFLDKEAECWIRLNSNELDAFNQAVREFRSMAIEGVEKGLGISERTDFGIFKRTEKEIAENPLINKPRHLYKLSAYKNKMYDEIWVAYVSTKNPIGEPNKSVFSNGFIMSEIDNEFKIIGIMGVKLNNLTMNVTGWKGNIYNHSDLDIKKLGKFFETESYFEPSNHDDFSLNEYLKDK</sequence>
<gene>
    <name evidence="1" type="ORF">OF897_16960</name>
</gene>
<protein>
    <submittedName>
        <fullName evidence="1">Uncharacterized protein</fullName>
    </submittedName>
</protein>
<dbReference type="RefSeq" id="WP_267266862.1">
    <property type="nucleotide sequence ID" value="NZ_JAOVZW010000021.1"/>
</dbReference>
<keyword evidence="2" id="KW-1185">Reference proteome</keyword>
<dbReference type="Proteomes" id="UP001073122">
    <property type="component" value="Unassembled WGS sequence"/>
</dbReference>
<accession>A0ABT3XVF2</accession>
<name>A0ABT3XVF2_9FLAO</name>